<dbReference type="GO" id="GO:0000139">
    <property type="term" value="C:Golgi membrane"/>
    <property type="evidence" value="ECO:0007669"/>
    <property type="project" value="UniProtKB-SubCell"/>
</dbReference>
<evidence type="ECO:0000256" key="4">
    <source>
        <dbReference type="ARBA" id="ARBA00022968"/>
    </source>
</evidence>
<feature type="domain" description="Exostosin GT47" evidence="6">
    <location>
        <begin position="88"/>
        <end position="422"/>
    </location>
</feature>
<reference evidence="7 8" key="1">
    <citation type="submission" date="2024-04" db="EMBL/GenBank/DDBJ databases">
        <authorList>
            <person name="Fracassetti M."/>
        </authorList>
    </citation>
    <scope>NUCLEOTIDE SEQUENCE [LARGE SCALE GENOMIC DNA]</scope>
</reference>
<evidence type="ECO:0000313" key="7">
    <source>
        <dbReference type="EMBL" id="CAL1404373.1"/>
    </source>
</evidence>
<evidence type="ECO:0000256" key="5">
    <source>
        <dbReference type="ARBA" id="ARBA00023034"/>
    </source>
</evidence>
<evidence type="ECO:0000313" key="8">
    <source>
        <dbReference type="Proteomes" id="UP001497516"/>
    </source>
</evidence>
<dbReference type="Pfam" id="PF03016">
    <property type="entry name" value="Exostosin_GT47"/>
    <property type="match status" value="1"/>
</dbReference>
<name>A0AAV2G162_9ROSI</name>
<organism evidence="7 8">
    <name type="scientific">Linum trigynum</name>
    <dbReference type="NCBI Taxonomy" id="586398"/>
    <lineage>
        <taxon>Eukaryota</taxon>
        <taxon>Viridiplantae</taxon>
        <taxon>Streptophyta</taxon>
        <taxon>Embryophyta</taxon>
        <taxon>Tracheophyta</taxon>
        <taxon>Spermatophyta</taxon>
        <taxon>Magnoliopsida</taxon>
        <taxon>eudicotyledons</taxon>
        <taxon>Gunneridae</taxon>
        <taxon>Pentapetalae</taxon>
        <taxon>rosids</taxon>
        <taxon>fabids</taxon>
        <taxon>Malpighiales</taxon>
        <taxon>Linaceae</taxon>
        <taxon>Linum</taxon>
    </lineage>
</organism>
<evidence type="ECO:0000259" key="6">
    <source>
        <dbReference type="Pfam" id="PF03016"/>
    </source>
</evidence>
<keyword evidence="5" id="KW-0333">Golgi apparatus</keyword>
<dbReference type="Proteomes" id="UP001497516">
    <property type="component" value="Chromosome 7"/>
</dbReference>
<keyword evidence="3" id="KW-0808">Transferase</keyword>
<keyword evidence="3" id="KW-0328">Glycosyltransferase</keyword>
<keyword evidence="4" id="KW-0812">Transmembrane</keyword>
<comment type="subcellular location">
    <subcellularLocation>
        <location evidence="1">Golgi apparatus membrane</location>
        <topology evidence="1">Single-pass type II membrane protein</topology>
    </subcellularLocation>
</comment>
<keyword evidence="4" id="KW-0735">Signal-anchor</keyword>
<evidence type="ECO:0000256" key="3">
    <source>
        <dbReference type="ARBA" id="ARBA00022676"/>
    </source>
</evidence>
<dbReference type="GO" id="GO:0016757">
    <property type="term" value="F:glycosyltransferase activity"/>
    <property type="evidence" value="ECO:0007669"/>
    <property type="project" value="UniProtKB-KW"/>
</dbReference>
<dbReference type="PANTHER" id="PTHR11062:SF241">
    <property type="entry name" value="XYLOGLUCAN GALACTOSYLTRANSFERASE GT14-RELATED"/>
    <property type="match status" value="1"/>
</dbReference>
<dbReference type="AlphaFoldDB" id="A0AAV2G162"/>
<comment type="similarity">
    <text evidence="2">Belongs to the glycosyltransferase 47 family.</text>
</comment>
<gene>
    <name evidence="7" type="ORF">LTRI10_LOCUS44235</name>
</gene>
<proteinExistence type="inferred from homology"/>
<evidence type="ECO:0000256" key="2">
    <source>
        <dbReference type="ARBA" id="ARBA00010271"/>
    </source>
</evidence>
<evidence type="ECO:0000256" key="1">
    <source>
        <dbReference type="ARBA" id="ARBA00004323"/>
    </source>
</evidence>
<protein>
    <recommendedName>
        <fullName evidence="6">Exostosin GT47 domain-containing protein</fullName>
    </recommendedName>
</protein>
<keyword evidence="8" id="KW-1185">Reference proteome</keyword>
<sequence length="529" mass="60075">MEKPSTTHSKRCNNQLWLVVLASFLLCLVLLCFDFSALPEQRNGIVPAAIGSHYQNPTVLTQKPETLAPKGNAEEVEKEKVIADSCWGKYVYIQEIPSRFNQDLLDNCGSVTPGTEHNMCPYLVNDGLGPSIQDSTGVLSNGSGSWYLTNQFILEVIFHNRMKNYSCLTNDSSLASAIYIPYYAGLDLSRFLWGYGATVRDQSGFELLKLLVEKPEWKRMWGRDHFMVAGRISWDFRRKTDEESDWGSKLRFLPESDNMSMLAIESSSWNNDYAIPYPTCFHPLNQNGVLEWQEKLRRQKRDYLFSFAGAPRSDLNASLRGRIFEECQGSNNLCKLLECSYGEKGAITCNNPVNVMTVFENSVFCLQPPGDSYTRRSTFDAILAGCIPVFFHPGTAYAQYKWHLPDDFMRYSVFIPLEHVEEWRAGVVNQTLLQIPEEKVVAMREQVIRLIPKVIYADSRSESGPGFEDAFDLSVKGILERIERVRKDVREGKDPAAGFAEGDDFKYTFSLYVDKSKILNKDPPVSSVD</sequence>
<dbReference type="PANTHER" id="PTHR11062">
    <property type="entry name" value="EXOSTOSIN HEPARAN SULFATE GLYCOSYLTRANSFERASE -RELATED"/>
    <property type="match status" value="1"/>
</dbReference>
<dbReference type="InterPro" id="IPR040911">
    <property type="entry name" value="Exostosin_GT47"/>
</dbReference>
<dbReference type="EMBL" id="OZ034820">
    <property type="protein sequence ID" value="CAL1404373.1"/>
    <property type="molecule type" value="Genomic_DNA"/>
</dbReference>
<dbReference type="InterPro" id="IPR004263">
    <property type="entry name" value="Exostosin"/>
</dbReference>
<accession>A0AAV2G162</accession>